<keyword evidence="3" id="KW-1185">Reference proteome</keyword>
<proteinExistence type="predicted"/>
<sequence length="243" mass="27206">MGLSEKDIQARREKEKAVFGTPAALLPELPEPGEGISVFKENLAAGTVLYRCHAMQWAGNSFNPGRELGENDYGARFSPFKDELGMQVPSLYVADSLSGALAETLFHDLIGGERRGFLSIRPWLTWGMSELVSKRDLVLATLKTADLYRMGLTKQLFLLSDRPAYLQTQRWAKAIYHQNHDIDGMVWKSRKHDDSSAFILFGNRLNTADLVLQGKTRSIFTEPTVVNEVMRMAARLGVVLSDE</sequence>
<dbReference type="EMBL" id="JAGRYU010000012">
    <property type="protein sequence ID" value="MBU4682133.1"/>
    <property type="molecule type" value="Genomic_DNA"/>
</dbReference>
<protein>
    <submittedName>
        <fullName evidence="2">RES family NAD+ phosphorylase</fullName>
    </submittedName>
</protein>
<feature type="domain" description="RES" evidence="1">
    <location>
        <begin position="70"/>
        <end position="214"/>
    </location>
</feature>
<organism evidence="2 3">
    <name type="scientific">Cedecea davisae</name>
    <dbReference type="NCBI Taxonomy" id="158484"/>
    <lineage>
        <taxon>Bacteria</taxon>
        <taxon>Pseudomonadati</taxon>
        <taxon>Pseudomonadota</taxon>
        <taxon>Gammaproteobacteria</taxon>
        <taxon>Enterobacterales</taxon>
        <taxon>Enterobacteriaceae</taxon>
        <taxon>Cedecea</taxon>
    </lineage>
</organism>
<dbReference type="Proteomes" id="UP000686327">
    <property type="component" value="Unassembled WGS sequence"/>
</dbReference>
<gene>
    <name evidence="2" type="ORF">KC222_08925</name>
</gene>
<comment type="caution">
    <text evidence="2">The sequence shown here is derived from an EMBL/GenBank/DDBJ whole genome shotgun (WGS) entry which is preliminary data.</text>
</comment>
<evidence type="ECO:0000313" key="2">
    <source>
        <dbReference type="EMBL" id="MBU4682133.1"/>
    </source>
</evidence>
<reference evidence="3" key="1">
    <citation type="submission" date="2023-07" db="EMBL/GenBank/DDBJ databases">
        <title>Cedecea davisae an AmpC producer and its therapeutic implications.</title>
        <authorList>
            <person name="Notter J."/>
        </authorList>
    </citation>
    <scope>NUCLEOTIDE SEQUENCE [LARGE SCALE GENOMIC DNA]</scope>
    <source>
        <strain evidence="3">1</strain>
    </source>
</reference>
<accession>A0ABS6DG15</accession>
<dbReference type="SMART" id="SM00953">
    <property type="entry name" value="RES"/>
    <property type="match status" value="1"/>
</dbReference>
<dbReference type="Pfam" id="PF08808">
    <property type="entry name" value="RES"/>
    <property type="match status" value="1"/>
</dbReference>
<dbReference type="RefSeq" id="WP_216375414.1">
    <property type="nucleotide sequence ID" value="NZ_JAGRYT010000019.1"/>
</dbReference>
<dbReference type="InterPro" id="IPR014914">
    <property type="entry name" value="RES_dom"/>
</dbReference>
<evidence type="ECO:0000259" key="1">
    <source>
        <dbReference type="SMART" id="SM00953"/>
    </source>
</evidence>
<name>A0ABS6DG15_9ENTR</name>
<evidence type="ECO:0000313" key="3">
    <source>
        <dbReference type="Proteomes" id="UP000686327"/>
    </source>
</evidence>